<keyword evidence="2" id="KW-1185">Reference proteome</keyword>
<accession>A0A402CRX1</accession>
<dbReference type="AlphaFoldDB" id="A0A402CRX1"/>
<protein>
    <submittedName>
        <fullName evidence="1">Uncharacterized protein</fullName>
    </submittedName>
</protein>
<organism evidence="1 2">
    <name type="scientific">Capsulimonas corticalis</name>
    <dbReference type="NCBI Taxonomy" id="2219043"/>
    <lineage>
        <taxon>Bacteria</taxon>
        <taxon>Bacillati</taxon>
        <taxon>Armatimonadota</taxon>
        <taxon>Armatimonadia</taxon>
        <taxon>Capsulimonadales</taxon>
        <taxon>Capsulimonadaceae</taxon>
        <taxon>Capsulimonas</taxon>
    </lineage>
</organism>
<reference evidence="1 2" key="1">
    <citation type="journal article" date="2019" name="Int. J. Syst. Evol. Microbiol.">
        <title>Capsulimonas corticalis gen. nov., sp. nov., an aerobic capsulated bacterium, of a novel bacterial order, Capsulimonadales ord. nov., of the class Armatimonadia of the phylum Armatimonadetes.</title>
        <authorList>
            <person name="Li J."/>
            <person name="Kudo C."/>
            <person name="Tonouchi A."/>
        </authorList>
    </citation>
    <scope>NUCLEOTIDE SEQUENCE [LARGE SCALE GENOMIC DNA]</scope>
    <source>
        <strain evidence="1 2">AX-7</strain>
    </source>
</reference>
<dbReference type="EMBL" id="AP025739">
    <property type="protein sequence ID" value="BDI28187.1"/>
    <property type="molecule type" value="Genomic_DNA"/>
</dbReference>
<sequence length="205" mass="22706">MNLQDRFDTIFQRAQDAARTGGVTAHIRAFGVQCYDIAGGVDLAHGDDLDEALEAPELAWFWESTRSGGATEDYEQYNLPRDRSLTAATGKNTAALARELQEIDEDGEQRYIILFGADLPFSAGLSDPAKLREALGTFVRGEESPLQIVLAQTPDVGSLLIWLPQRPSAVAMRLLADLKIDLRRPAVTRDYDPKDAYMLEAMYDL</sequence>
<dbReference type="KEGG" id="ccot:CCAX7_002380"/>
<dbReference type="RefSeq" id="WP_119320134.1">
    <property type="nucleotide sequence ID" value="NZ_AP025739.1"/>
</dbReference>
<evidence type="ECO:0000313" key="1">
    <source>
        <dbReference type="EMBL" id="BDI28187.1"/>
    </source>
</evidence>
<gene>
    <name evidence="1" type="ORF">CCAX7_002380</name>
</gene>
<evidence type="ECO:0000313" key="2">
    <source>
        <dbReference type="Proteomes" id="UP000287394"/>
    </source>
</evidence>
<name>A0A402CRX1_9BACT</name>
<dbReference type="Proteomes" id="UP000287394">
    <property type="component" value="Chromosome"/>
</dbReference>
<proteinExistence type="predicted"/>